<dbReference type="PRINTS" id="PR00454">
    <property type="entry name" value="ETSDOMAIN"/>
</dbReference>
<dbReference type="SMART" id="SM00251">
    <property type="entry name" value="SAM_PNT"/>
    <property type="match status" value="1"/>
</dbReference>
<dbReference type="Proteomes" id="UP000694941">
    <property type="component" value="Unplaced"/>
</dbReference>
<feature type="compositionally biased region" description="Polar residues" evidence="4">
    <location>
        <begin position="60"/>
        <end position="70"/>
    </location>
</feature>
<evidence type="ECO:0000259" key="5">
    <source>
        <dbReference type="PROSITE" id="PS50061"/>
    </source>
</evidence>
<reference evidence="8" key="1">
    <citation type="submission" date="2025-08" db="UniProtKB">
        <authorList>
            <consortium name="RefSeq"/>
        </authorList>
    </citation>
    <scope>IDENTIFICATION</scope>
    <source>
        <tissue evidence="8">Muscle</tissue>
    </source>
</reference>
<feature type="region of interest" description="Disordered" evidence="4">
    <location>
        <begin position="46"/>
        <end position="94"/>
    </location>
</feature>
<evidence type="ECO:0000313" key="7">
    <source>
        <dbReference type="Proteomes" id="UP000694941"/>
    </source>
</evidence>
<dbReference type="PROSITE" id="PS51433">
    <property type="entry name" value="PNT"/>
    <property type="match status" value="1"/>
</dbReference>
<proteinExistence type="inferred from homology"/>
<keyword evidence="2 3" id="KW-0238">DNA-binding</keyword>
<gene>
    <name evidence="8" type="primary">LOC106458926</name>
</gene>
<accession>A0ABM1B3B8</accession>
<feature type="region of interest" description="Disordered" evidence="4">
    <location>
        <begin position="1"/>
        <end position="33"/>
    </location>
</feature>
<dbReference type="SUPFAM" id="SSF47769">
    <property type="entry name" value="SAM/Pointed domain"/>
    <property type="match status" value="1"/>
</dbReference>
<evidence type="ECO:0000259" key="6">
    <source>
        <dbReference type="PROSITE" id="PS51433"/>
    </source>
</evidence>
<keyword evidence="7" id="KW-1185">Reference proteome</keyword>
<dbReference type="SUPFAM" id="SSF46785">
    <property type="entry name" value="Winged helix' DNA-binding domain"/>
    <property type="match status" value="1"/>
</dbReference>
<feature type="compositionally biased region" description="Basic and acidic residues" evidence="4">
    <location>
        <begin position="46"/>
        <end position="56"/>
    </location>
</feature>
<dbReference type="InterPro" id="IPR000418">
    <property type="entry name" value="Ets_dom"/>
</dbReference>
<dbReference type="PROSITE" id="PS50061">
    <property type="entry name" value="ETS_DOMAIN_3"/>
    <property type="match status" value="1"/>
</dbReference>
<feature type="region of interest" description="Disordered" evidence="4">
    <location>
        <begin position="128"/>
        <end position="150"/>
    </location>
</feature>
<dbReference type="InterPro" id="IPR013761">
    <property type="entry name" value="SAM/pointed_sf"/>
</dbReference>
<comment type="similarity">
    <text evidence="1 3">Belongs to the ETS family.</text>
</comment>
<dbReference type="SMART" id="SM00413">
    <property type="entry name" value="ETS"/>
    <property type="match status" value="1"/>
</dbReference>
<dbReference type="InterPro" id="IPR046328">
    <property type="entry name" value="ETS_fam"/>
</dbReference>
<dbReference type="Pfam" id="PF02198">
    <property type="entry name" value="SAM_PNT"/>
    <property type="match status" value="1"/>
</dbReference>
<dbReference type="InterPro" id="IPR036390">
    <property type="entry name" value="WH_DNA-bd_sf"/>
</dbReference>
<protein>
    <submittedName>
        <fullName evidence="8">DNA-binding protein D-ETS-4-like</fullName>
    </submittedName>
</protein>
<dbReference type="GeneID" id="106458926"/>
<keyword evidence="3" id="KW-0539">Nucleus</keyword>
<dbReference type="Gene3D" id="1.10.150.50">
    <property type="entry name" value="Transcription Factor, Ets-1"/>
    <property type="match status" value="1"/>
</dbReference>
<feature type="domain" description="ETS" evidence="5">
    <location>
        <begin position="399"/>
        <end position="482"/>
    </location>
</feature>
<comment type="subcellular location">
    <subcellularLocation>
        <location evidence="3">Nucleus</location>
    </subcellularLocation>
</comment>
<dbReference type="PANTHER" id="PTHR11849">
    <property type="entry name" value="ETS"/>
    <property type="match status" value="1"/>
</dbReference>
<dbReference type="RefSeq" id="XP_013773948.1">
    <property type="nucleotide sequence ID" value="XM_013918494.2"/>
</dbReference>
<evidence type="ECO:0000256" key="1">
    <source>
        <dbReference type="ARBA" id="ARBA00005562"/>
    </source>
</evidence>
<dbReference type="InterPro" id="IPR036388">
    <property type="entry name" value="WH-like_DNA-bd_sf"/>
</dbReference>
<evidence type="ECO:0000256" key="4">
    <source>
        <dbReference type="SAM" id="MobiDB-lite"/>
    </source>
</evidence>
<evidence type="ECO:0000313" key="8">
    <source>
        <dbReference type="RefSeq" id="XP_013773948.1"/>
    </source>
</evidence>
<feature type="domain" description="PNT" evidence="6">
    <location>
        <begin position="191"/>
        <end position="275"/>
    </location>
</feature>
<dbReference type="Gene3D" id="1.10.10.10">
    <property type="entry name" value="Winged helix-like DNA-binding domain superfamily/Winged helix DNA-binding domain"/>
    <property type="match status" value="1"/>
</dbReference>
<sequence>MYGSGGLSPEPRPQLVPSPSHGASDVGSPPSLEHYCMSDLDVWLRDGEVPKQEPKKTKFNTKQCSDTNNMLEPRLPSYGSPLAGSNVEGPTKQNRTASSCQWSVNVSIPSPATSFSSVSAESPTLYESSAPSSIQTKDPTNLQIPPISPGQIKRELPDFESYGVKAEDEIASSCQLSQEKIQQVHSLAMEQVSRDIDLACKALGISRDPMKWSAENVRAWFLWTLKQYNLPADLIGYFKMNGSLLCALTEGDFRRRAQQGGDILYAQLDIWKIAANMRKNGQNSSMSPLRAEESFLDINGLLNLWSTSSISTASSASTRANFISTMVDRTQSRSAPAGSGARKHRTSGADSTINMATERLPVLVNNNYANDGLESEGEISEGNCDVDHSGRMTKPGSHIHLWQFLKDLLSQPQIYGSCIRWMDRTKSVFKIEDSVRVARLWGKRKNRPAMNYDKLSRSIRQYYKKGIMKKTERSQRLVYQFCHPYGL</sequence>
<name>A0ABM1B3B8_LIMPO</name>
<feature type="compositionally biased region" description="Polar residues" evidence="4">
    <location>
        <begin position="128"/>
        <end position="143"/>
    </location>
</feature>
<evidence type="ECO:0000256" key="2">
    <source>
        <dbReference type="ARBA" id="ARBA00023125"/>
    </source>
</evidence>
<feature type="region of interest" description="Disordered" evidence="4">
    <location>
        <begin position="329"/>
        <end position="349"/>
    </location>
</feature>
<dbReference type="PANTHER" id="PTHR11849:SF182">
    <property type="entry name" value="SAM POINTED DOMAIN-CONTAINING ETS TRANSCRIPTION FACTOR"/>
    <property type="match status" value="1"/>
</dbReference>
<dbReference type="InterPro" id="IPR003118">
    <property type="entry name" value="Pointed_dom"/>
</dbReference>
<dbReference type="PROSITE" id="PS00345">
    <property type="entry name" value="ETS_DOMAIN_1"/>
    <property type="match status" value="1"/>
</dbReference>
<dbReference type="Pfam" id="PF00178">
    <property type="entry name" value="Ets"/>
    <property type="match status" value="1"/>
</dbReference>
<dbReference type="PROSITE" id="PS00346">
    <property type="entry name" value="ETS_DOMAIN_2"/>
    <property type="match status" value="1"/>
</dbReference>
<organism evidence="7 8">
    <name type="scientific">Limulus polyphemus</name>
    <name type="common">Atlantic horseshoe crab</name>
    <dbReference type="NCBI Taxonomy" id="6850"/>
    <lineage>
        <taxon>Eukaryota</taxon>
        <taxon>Metazoa</taxon>
        <taxon>Ecdysozoa</taxon>
        <taxon>Arthropoda</taxon>
        <taxon>Chelicerata</taxon>
        <taxon>Merostomata</taxon>
        <taxon>Xiphosura</taxon>
        <taxon>Limulidae</taxon>
        <taxon>Limulus</taxon>
    </lineage>
</organism>
<evidence type="ECO:0000256" key="3">
    <source>
        <dbReference type="RuleBase" id="RU004019"/>
    </source>
</evidence>